<name>A0A7Y0EPA0_9BIFI</name>
<evidence type="ECO:0000313" key="3">
    <source>
        <dbReference type="Proteomes" id="UP000532194"/>
    </source>
</evidence>
<gene>
    <name evidence="2" type="ORF">G1C95_1108</name>
</gene>
<comment type="caution">
    <text evidence="2">The sequence shown here is derived from an EMBL/GenBank/DDBJ whole genome shotgun (WGS) entry which is preliminary data.</text>
</comment>
<dbReference type="Proteomes" id="UP000532194">
    <property type="component" value="Unassembled WGS sequence"/>
</dbReference>
<feature type="compositionally biased region" description="Polar residues" evidence="1">
    <location>
        <begin position="75"/>
        <end position="84"/>
    </location>
</feature>
<keyword evidence="3" id="KW-1185">Reference proteome</keyword>
<dbReference type="AlphaFoldDB" id="A0A7Y0EPA0"/>
<reference evidence="2 3" key="1">
    <citation type="submission" date="2020-02" db="EMBL/GenBank/DDBJ databases">
        <title>Characterization of phylogenetic diversity of novel bifidobacterial species isolated in Czech ZOOs.</title>
        <authorList>
            <person name="Lugli G.A."/>
            <person name="Vera N.B."/>
            <person name="Ventura M."/>
        </authorList>
    </citation>
    <scope>NUCLEOTIDE SEQUENCE [LARGE SCALE GENOMIC DNA]</scope>
    <source>
        <strain evidence="2 3">DSM 109957</strain>
    </source>
</reference>
<sequence length="179" mass="20189">MAVNVTQRDMALDEVIQHLAELKADNELSVSELSLVNRLMSWIRGRKGYSGSMPLEVENQSEDHKPSLDGRKTPDMNNDPSSTRKPVDDPKESVCGALAVDTQTVERIFVTVMHGDPQYRKLYGVEHRADAERLFRKWLLKCVTNAYLKGAELAIKKVRETPISIPNPYAYYGGDPNDQ</sequence>
<dbReference type="EMBL" id="JAAIII010000003">
    <property type="protein sequence ID" value="NMM93921.1"/>
    <property type="molecule type" value="Genomic_DNA"/>
</dbReference>
<feature type="region of interest" description="Disordered" evidence="1">
    <location>
        <begin position="53"/>
        <end position="92"/>
    </location>
</feature>
<organism evidence="2 3">
    <name type="scientific">Bifidobacterium oedipodis</name>
    <dbReference type="NCBI Taxonomy" id="2675322"/>
    <lineage>
        <taxon>Bacteria</taxon>
        <taxon>Bacillati</taxon>
        <taxon>Actinomycetota</taxon>
        <taxon>Actinomycetes</taxon>
        <taxon>Bifidobacteriales</taxon>
        <taxon>Bifidobacteriaceae</taxon>
        <taxon>Bifidobacterium</taxon>
    </lineage>
</organism>
<proteinExistence type="predicted"/>
<evidence type="ECO:0000313" key="2">
    <source>
        <dbReference type="EMBL" id="NMM93921.1"/>
    </source>
</evidence>
<protein>
    <submittedName>
        <fullName evidence="2">Uncharacterized protein</fullName>
    </submittedName>
</protein>
<feature type="compositionally biased region" description="Basic and acidic residues" evidence="1">
    <location>
        <begin position="61"/>
        <end position="74"/>
    </location>
</feature>
<evidence type="ECO:0000256" key="1">
    <source>
        <dbReference type="SAM" id="MobiDB-lite"/>
    </source>
</evidence>
<accession>A0A7Y0EPA0</accession>